<dbReference type="GO" id="GO:0003723">
    <property type="term" value="F:RNA binding"/>
    <property type="evidence" value="ECO:0007669"/>
    <property type="project" value="InterPro"/>
</dbReference>
<organism evidence="2 3">
    <name type="scientific">Escallonia herrerae</name>
    <dbReference type="NCBI Taxonomy" id="1293975"/>
    <lineage>
        <taxon>Eukaryota</taxon>
        <taxon>Viridiplantae</taxon>
        <taxon>Streptophyta</taxon>
        <taxon>Embryophyta</taxon>
        <taxon>Tracheophyta</taxon>
        <taxon>Spermatophyta</taxon>
        <taxon>Magnoliopsida</taxon>
        <taxon>eudicotyledons</taxon>
        <taxon>Gunneridae</taxon>
        <taxon>Pentapetalae</taxon>
        <taxon>asterids</taxon>
        <taxon>campanulids</taxon>
        <taxon>Escalloniales</taxon>
        <taxon>Escalloniaceae</taxon>
        <taxon>Escallonia</taxon>
    </lineage>
</organism>
<evidence type="ECO:0000313" key="3">
    <source>
        <dbReference type="Proteomes" id="UP001188597"/>
    </source>
</evidence>
<evidence type="ECO:0000313" key="2">
    <source>
        <dbReference type="EMBL" id="KAK3009620.1"/>
    </source>
</evidence>
<accession>A0AA88VQ55</accession>
<protein>
    <recommendedName>
        <fullName evidence="4">Pentatricopeptide repeat-containing protein</fullName>
    </recommendedName>
</protein>
<dbReference type="AlphaFoldDB" id="A0AA88VQ55"/>
<dbReference type="GO" id="GO:0009451">
    <property type="term" value="P:RNA modification"/>
    <property type="evidence" value="ECO:0007669"/>
    <property type="project" value="InterPro"/>
</dbReference>
<evidence type="ECO:0000256" key="1">
    <source>
        <dbReference type="ARBA" id="ARBA00022737"/>
    </source>
</evidence>
<gene>
    <name evidence="2" type="ORF">RJ639_013805</name>
</gene>
<dbReference type="InterPro" id="IPR011990">
    <property type="entry name" value="TPR-like_helical_dom_sf"/>
</dbReference>
<proteinExistence type="predicted"/>
<dbReference type="Proteomes" id="UP001188597">
    <property type="component" value="Unassembled WGS sequence"/>
</dbReference>
<dbReference type="Gene3D" id="1.25.40.10">
    <property type="entry name" value="Tetratricopeptide repeat domain"/>
    <property type="match status" value="2"/>
</dbReference>
<dbReference type="EMBL" id="JAVXUP010001628">
    <property type="protein sequence ID" value="KAK3009620.1"/>
    <property type="molecule type" value="Genomic_DNA"/>
</dbReference>
<dbReference type="PANTHER" id="PTHR47926">
    <property type="entry name" value="PENTATRICOPEPTIDE REPEAT-CONTAINING PROTEIN"/>
    <property type="match status" value="1"/>
</dbReference>
<dbReference type="InterPro" id="IPR002885">
    <property type="entry name" value="PPR_rpt"/>
</dbReference>
<sequence length="241" mass="27225">MNLRHPITAVQFKRQLSGITTHLMNTHDPSHRINTNSPLVEFGASKPDSESTHFDSYLTHSFCSNALKRSAKVGSSTEGKRVHSHLIKLGYYNVLALQTQLLNVYVKCKQVYDARKLFDEMPARNVVTWNVVICGLADSGRGFRRMLLEMAGPDKITFTSLLRSCIEHDDAEMGRQLHCFIVKSGFCEDCFVNSALVDLHAKFGLVEDARRVFDSVLEKDTVLWNVMVSCYALNGLPEEQR</sequence>
<keyword evidence="3" id="KW-1185">Reference proteome</keyword>
<evidence type="ECO:0008006" key="4">
    <source>
        <dbReference type="Google" id="ProtNLM"/>
    </source>
</evidence>
<dbReference type="InterPro" id="IPR046960">
    <property type="entry name" value="PPR_At4g14850-like_plant"/>
</dbReference>
<reference evidence="2" key="1">
    <citation type="submission" date="2022-12" db="EMBL/GenBank/DDBJ databases">
        <title>Draft genome assemblies for two species of Escallonia (Escalloniales).</title>
        <authorList>
            <person name="Chanderbali A."/>
            <person name="Dervinis C."/>
            <person name="Anghel I."/>
            <person name="Soltis D."/>
            <person name="Soltis P."/>
            <person name="Zapata F."/>
        </authorList>
    </citation>
    <scope>NUCLEOTIDE SEQUENCE</scope>
    <source>
        <strain evidence="2">UCBG64.0493</strain>
        <tissue evidence="2">Leaf</tissue>
    </source>
</reference>
<dbReference type="NCBIfam" id="TIGR00756">
    <property type="entry name" value="PPR"/>
    <property type="match status" value="1"/>
</dbReference>
<dbReference type="Pfam" id="PF01535">
    <property type="entry name" value="PPR"/>
    <property type="match status" value="4"/>
</dbReference>
<name>A0AA88VQ55_9ASTE</name>
<keyword evidence="1" id="KW-0677">Repeat</keyword>
<comment type="caution">
    <text evidence="2">The sequence shown here is derived from an EMBL/GenBank/DDBJ whole genome shotgun (WGS) entry which is preliminary data.</text>
</comment>